<dbReference type="SUPFAM" id="SSF50729">
    <property type="entry name" value="PH domain-like"/>
    <property type="match status" value="1"/>
</dbReference>
<dbReference type="EMBL" id="JAIWYP010000005">
    <property type="protein sequence ID" value="KAH3817336.1"/>
    <property type="molecule type" value="Genomic_DNA"/>
</dbReference>
<keyword evidence="2" id="KW-1185">Reference proteome</keyword>
<dbReference type="AlphaFoldDB" id="A0A9D4GH93"/>
<comment type="caution">
    <text evidence="1">The sequence shown here is derived from an EMBL/GenBank/DDBJ whole genome shotgun (WGS) entry which is preliminary data.</text>
</comment>
<evidence type="ECO:0000313" key="1">
    <source>
        <dbReference type="EMBL" id="KAH3817336.1"/>
    </source>
</evidence>
<gene>
    <name evidence="1" type="ORF">DPMN_118869</name>
</gene>
<dbReference type="OrthoDB" id="10013007at2759"/>
<evidence type="ECO:0000313" key="2">
    <source>
        <dbReference type="Proteomes" id="UP000828390"/>
    </source>
</evidence>
<organism evidence="1 2">
    <name type="scientific">Dreissena polymorpha</name>
    <name type="common">Zebra mussel</name>
    <name type="synonym">Mytilus polymorpha</name>
    <dbReference type="NCBI Taxonomy" id="45954"/>
    <lineage>
        <taxon>Eukaryota</taxon>
        <taxon>Metazoa</taxon>
        <taxon>Spiralia</taxon>
        <taxon>Lophotrochozoa</taxon>
        <taxon>Mollusca</taxon>
        <taxon>Bivalvia</taxon>
        <taxon>Autobranchia</taxon>
        <taxon>Heteroconchia</taxon>
        <taxon>Euheterodonta</taxon>
        <taxon>Imparidentia</taxon>
        <taxon>Neoheterodontei</taxon>
        <taxon>Myida</taxon>
        <taxon>Dreissenoidea</taxon>
        <taxon>Dreissenidae</taxon>
        <taxon>Dreissena</taxon>
    </lineage>
</organism>
<dbReference type="Proteomes" id="UP000828390">
    <property type="component" value="Unassembled WGS sequence"/>
</dbReference>
<protein>
    <submittedName>
        <fullName evidence="1">Uncharacterized protein</fullName>
    </submittedName>
</protein>
<reference evidence="1" key="2">
    <citation type="submission" date="2020-11" db="EMBL/GenBank/DDBJ databases">
        <authorList>
            <person name="McCartney M.A."/>
            <person name="Auch B."/>
            <person name="Kono T."/>
            <person name="Mallez S."/>
            <person name="Becker A."/>
            <person name="Gohl D.M."/>
            <person name="Silverstein K.A.T."/>
            <person name="Koren S."/>
            <person name="Bechman K.B."/>
            <person name="Herman A."/>
            <person name="Abrahante J.E."/>
            <person name="Garbe J."/>
        </authorList>
    </citation>
    <scope>NUCLEOTIDE SEQUENCE</scope>
    <source>
        <strain evidence="1">Duluth1</strain>
        <tissue evidence="1">Whole animal</tissue>
    </source>
</reference>
<proteinExistence type="predicted"/>
<name>A0A9D4GH93_DREPO</name>
<accession>A0A9D4GH93</accession>
<dbReference type="Gene3D" id="2.30.29.30">
    <property type="entry name" value="Pleckstrin-homology domain (PH domain)/Phosphotyrosine-binding domain (PTB)"/>
    <property type="match status" value="1"/>
</dbReference>
<reference evidence="1" key="1">
    <citation type="journal article" date="2019" name="bioRxiv">
        <title>The Genome of the Zebra Mussel, Dreissena polymorpha: A Resource for Invasive Species Research.</title>
        <authorList>
            <person name="McCartney M.A."/>
            <person name="Auch B."/>
            <person name="Kono T."/>
            <person name="Mallez S."/>
            <person name="Zhang Y."/>
            <person name="Obille A."/>
            <person name="Becker A."/>
            <person name="Abrahante J.E."/>
            <person name="Garbe J."/>
            <person name="Badalamenti J.P."/>
            <person name="Herman A."/>
            <person name="Mangelson H."/>
            <person name="Liachko I."/>
            <person name="Sullivan S."/>
            <person name="Sone E.D."/>
            <person name="Koren S."/>
            <person name="Silverstein K.A.T."/>
            <person name="Beckman K.B."/>
            <person name="Gohl D.M."/>
        </authorList>
    </citation>
    <scope>NUCLEOTIDE SEQUENCE</scope>
    <source>
        <strain evidence="1">Duluth1</strain>
        <tissue evidence="1">Whole animal</tissue>
    </source>
</reference>
<dbReference type="InterPro" id="IPR011993">
    <property type="entry name" value="PH-like_dom_sf"/>
</dbReference>
<sequence length="138" mass="15554">MYLGRAKKTIDQCDQKEFEDKKRKHIEREKIGKNEDITANGEDFKPDELPDGACFRLKSVSMGPEDSTTAIRKAEYIGSFSVNGEDQSTRTEFVQHQLANMHKVEKSKKVLLVISLSGVKVCSSSGEVNRKILICVLF</sequence>